<accession>S2R7P2</accession>
<dbReference type="Gene3D" id="3.40.50.300">
    <property type="entry name" value="P-loop containing nucleotide triphosphate hydrolases"/>
    <property type="match status" value="1"/>
</dbReference>
<name>S2R7P2_LACPA</name>
<protein>
    <submittedName>
        <fullName evidence="2">Sugar ABC transporterATPase</fullName>
    </submittedName>
</protein>
<feature type="domain" description="ABC transporter" evidence="1">
    <location>
        <begin position="2"/>
        <end position="36"/>
    </location>
</feature>
<proteinExistence type="predicted"/>
<sequence>MPDGTLVSLLGPSGGGKTTTLNLISGLLSPTAGQIFFW</sequence>
<evidence type="ECO:0000313" key="3">
    <source>
        <dbReference type="Proteomes" id="UP000014243"/>
    </source>
</evidence>
<dbReference type="GO" id="GO:0016887">
    <property type="term" value="F:ATP hydrolysis activity"/>
    <property type="evidence" value="ECO:0007669"/>
    <property type="project" value="InterPro"/>
</dbReference>
<organism evidence="2 3">
    <name type="scientific">Lacticaseibacillus paracasei subsp. paracasei Lpp126</name>
    <dbReference type="NCBI Taxonomy" id="1256206"/>
    <lineage>
        <taxon>Bacteria</taxon>
        <taxon>Bacillati</taxon>
        <taxon>Bacillota</taxon>
        <taxon>Bacilli</taxon>
        <taxon>Lactobacillales</taxon>
        <taxon>Lactobacillaceae</taxon>
        <taxon>Lacticaseibacillus</taxon>
    </lineage>
</organism>
<dbReference type="AlphaFoldDB" id="S2R7P2"/>
<evidence type="ECO:0000313" key="2">
    <source>
        <dbReference type="EMBL" id="EPC73280.1"/>
    </source>
</evidence>
<dbReference type="Pfam" id="PF00005">
    <property type="entry name" value="ABC_tran"/>
    <property type="match status" value="1"/>
</dbReference>
<dbReference type="GO" id="GO:0005524">
    <property type="term" value="F:ATP binding"/>
    <property type="evidence" value="ECO:0007669"/>
    <property type="project" value="InterPro"/>
</dbReference>
<reference evidence="2 3" key="1">
    <citation type="journal article" date="2013" name="PLoS ONE">
        <title>Lactobacillus paracasei comparative genomics: towards species pan-genome definition and exploitation of diversity.</title>
        <authorList>
            <person name="Smokvina T."/>
            <person name="Wels M."/>
            <person name="Polka J."/>
            <person name="Chervaux C."/>
            <person name="Brisse S."/>
            <person name="Boekhorst J."/>
            <person name="van Hylckama Vlieg J.E."/>
            <person name="Siezen R.J."/>
        </authorList>
    </citation>
    <scope>NUCLEOTIDE SEQUENCE [LARGE SCALE GENOMIC DNA]</scope>
    <source>
        <strain evidence="2 3">Lpp126</strain>
    </source>
</reference>
<dbReference type="EMBL" id="ANKC01000957">
    <property type="protein sequence ID" value="EPC73280.1"/>
    <property type="molecule type" value="Genomic_DNA"/>
</dbReference>
<dbReference type="InterPro" id="IPR027417">
    <property type="entry name" value="P-loop_NTPase"/>
</dbReference>
<evidence type="ECO:0000259" key="1">
    <source>
        <dbReference type="Pfam" id="PF00005"/>
    </source>
</evidence>
<dbReference type="Proteomes" id="UP000014243">
    <property type="component" value="Unassembled WGS sequence"/>
</dbReference>
<comment type="caution">
    <text evidence="2">The sequence shown here is derived from an EMBL/GenBank/DDBJ whole genome shotgun (WGS) entry which is preliminary data.</text>
</comment>
<dbReference type="SUPFAM" id="SSF52540">
    <property type="entry name" value="P-loop containing nucleoside triphosphate hydrolases"/>
    <property type="match status" value="1"/>
</dbReference>
<dbReference type="InterPro" id="IPR003439">
    <property type="entry name" value="ABC_transporter-like_ATP-bd"/>
</dbReference>
<gene>
    <name evidence="2" type="ORF">Lpp126_13402</name>
</gene>